<evidence type="ECO:0000256" key="1">
    <source>
        <dbReference type="ARBA" id="ARBA00001971"/>
    </source>
</evidence>
<gene>
    <name evidence="9" type="ORF">BCON_0023g00300</name>
</gene>
<organism evidence="9 10">
    <name type="scientific">Botryotinia convoluta</name>
    <dbReference type="NCBI Taxonomy" id="54673"/>
    <lineage>
        <taxon>Eukaryota</taxon>
        <taxon>Fungi</taxon>
        <taxon>Dikarya</taxon>
        <taxon>Ascomycota</taxon>
        <taxon>Pezizomycotina</taxon>
        <taxon>Leotiomycetes</taxon>
        <taxon>Helotiales</taxon>
        <taxon>Sclerotiniaceae</taxon>
        <taxon>Botryotinia</taxon>
    </lineage>
</organism>
<dbReference type="PRINTS" id="PR00385">
    <property type="entry name" value="P450"/>
</dbReference>
<dbReference type="InterPro" id="IPR017972">
    <property type="entry name" value="Cyt_P450_CS"/>
</dbReference>
<comment type="similarity">
    <text evidence="2 8">Belongs to the cytochrome P450 family.</text>
</comment>
<comment type="caution">
    <text evidence="9">The sequence shown here is derived from an EMBL/GenBank/DDBJ whole genome shotgun (WGS) entry which is preliminary data.</text>
</comment>
<dbReference type="PANTHER" id="PTHR24305:SF210">
    <property type="entry name" value="CYTOCHROME P450 MONOOXYGENASE ASQL-RELATED"/>
    <property type="match status" value="1"/>
</dbReference>
<evidence type="ECO:0000313" key="10">
    <source>
        <dbReference type="Proteomes" id="UP000297527"/>
    </source>
</evidence>
<keyword evidence="4 7" id="KW-0479">Metal-binding</keyword>
<dbReference type="Pfam" id="PF00067">
    <property type="entry name" value="p450"/>
    <property type="match status" value="1"/>
</dbReference>
<dbReference type="SUPFAM" id="SSF48264">
    <property type="entry name" value="Cytochrome P450"/>
    <property type="match status" value="1"/>
</dbReference>
<evidence type="ECO:0000256" key="5">
    <source>
        <dbReference type="ARBA" id="ARBA00023004"/>
    </source>
</evidence>
<dbReference type="PROSITE" id="PS00086">
    <property type="entry name" value="CYTOCHROME_P450"/>
    <property type="match status" value="1"/>
</dbReference>
<dbReference type="PANTHER" id="PTHR24305">
    <property type="entry name" value="CYTOCHROME P450"/>
    <property type="match status" value="1"/>
</dbReference>
<evidence type="ECO:0000256" key="3">
    <source>
        <dbReference type="ARBA" id="ARBA00022617"/>
    </source>
</evidence>
<dbReference type="Proteomes" id="UP000297527">
    <property type="component" value="Unassembled WGS sequence"/>
</dbReference>
<keyword evidence="8" id="KW-0503">Monooxygenase</keyword>
<evidence type="ECO:0000256" key="2">
    <source>
        <dbReference type="ARBA" id="ARBA00010617"/>
    </source>
</evidence>
<keyword evidence="10" id="KW-1185">Reference proteome</keyword>
<keyword evidence="6" id="KW-0843">Virulence</keyword>
<keyword evidence="8" id="KW-0560">Oxidoreductase</keyword>
<feature type="binding site" description="axial binding residue" evidence="7">
    <location>
        <position position="475"/>
    </location>
    <ligand>
        <name>heme</name>
        <dbReference type="ChEBI" id="CHEBI:30413"/>
    </ligand>
    <ligandPart>
        <name>Fe</name>
        <dbReference type="ChEBI" id="CHEBI:18248"/>
    </ligandPart>
</feature>
<dbReference type="AlphaFoldDB" id="A0A4Z1IR53"/>
<protein>
    <recommendedName>
        <fullName evidence="11">Cytochrome P450</fullName>
    </recommendedName>
</protein>
<dbReference type="GO" id="GO:0016705">
    <property type="term" value="F:oxidoreductase activity, acting on paired donors, with incorporation or reduction of molecular oxygen"/>
    <property type="evidence" value="ECO:0007669"/>
    <property type="project" value="InterPro"/>
</dbReference>
<accession>A0A4Z1IR53</accession>
<evidence type="ECO:0000256" key="6">
    <source>
        <dbReference type="ARBA" id="ARBA00023026"/>
    </source>
</evidence>
<dbReference type="OrthoDB" id="1470350at2759"/>
<dbReference type="InterPro" id="IPR001128">
    <property type="entry name" value="Cyt_P450"/>
</dbReference>
<dbReference type="PRINTS" id="PR00463">
    <property type="entry name" value="EP450I"/>
</dbReference>
<dbReference type="EMBL" id="PQXN01000023">
    <property type="protein sequence ID" value="TGO61972.1"/>
    <property type="molecule type" value="Genomic_DNA"/>
</dbReference>
<proteinExistence type="inferred from homology"/>
<sequence>MSTFFAGFVSTDLTLTRGLLGVVTLLLLVCIKAYGIAFREDSLITVLQYDVTHKIYNIYFHPLSRFPGPKGWCSTSFMYVRSLWSGSLAKDVHSLHRRYGNVVRIAPNEISFAKPEAWHDIYSNHAGRPAFPKSKLWHSVAPGRPMSLLNALDPKTHARFRKSMDSAFTERAVRTQETIIQSYVGSLVTHLQDLLDTNASETVVDIVHWYGFFTFDLIGDLGFGESFNCLESSEYHPWVSMIFNSLRAATYRASLRYYPAFSWILAYAIPKSVLKKQVEHWNLAVDNINRRLKLDGAQPDLISLIKRDENGKEGLTISELQATASVIIVAGSETTVSVLSGTTNYLVNNPEKLEFLTTEIRNRFSKEEDITIATLKEVSYLNAVIQEGLRLCNPTPVGLPRVVPQDGGRVCGYDLPGGTFVNVHPLASSLSPKYFHKPAEFHPERWLAAANLSSSPFHNDHRNAIQAFGVGPRSCIGKPLAMAELHLILARMVWKFDLEKVDTEAGNLKWNEQRVFTVVERKPFEVKLRARLGTTIA</sequence>
<dbReference type="GO" id="GO:0005506">
    <property type="term" value="F:iron ion binding"/>
    <property type="evidence" value="ECO:0007669"/>
    <property type="project" value="InterPro"/>
</dbReference>
<dbReference type="GO" id="GO:0004497">
    <property type="term" value="F:monooxygenase activity"/>
    <property type="evidence" value="ECO:0007669"/>
    <property type="project" value="UniProtKB-KW"/>
</dbReference>
<comment type="cofactor">
    <cofactor evidence="1 7">
        <name>heme</name>
        <dbReference type="ChEBI" id="CHEBI:30413"/>
    </cofactor>
</comment>
<dbReference type="InterPro" id="IPR050121">
    <property type="entry name" value="Cytochrome_P450_monoxygenase"/>
</dbReference>
<dbReference type="CDD" id="cd11058">
    <property type="entry name" value="CYP60B-like"/>
    <property type="match status" value="1"/>
</dbReference>
<evidence type="ECO:0000256" key="7">
    <source>
        <dbReference type="PIRSR" id="PIRSR602401-1"/>
    </source>
</evidence>
<evidence type="ECO:0008006" key="11">
    <source>
        <dbReference type="Google" id="ProtNLM"/>
    </source>
</evidence>
<dbReference type="Gene3D" id="1.10.630.10">
    <property type="entry name" value="Cytochrome P450"/>
    <property type="match status" value="1"/>
</dbReference>
<evidence type="ECO:0000256" key="8">
    <source>
        <dbReference type="RuleBase" id="RU000461"/>
    </source>
</evidence>
<dbReference type="InterPro" id="IPR002401">
    <property type="entry name" value="Cyt_P450_E_grp-I"/>
</dbReference>
<reference evidence="9 10" key="1">
    <citation type="submission" date="2017-12" db="EMBL/GenBank/DDBJ databases">
        <title>Comparative genomics of Botrytis spp.</title>
        <authorList>
            <person name="Valero-Jimenez C.A."/>
            <person name="Tapia P."/>
            <person name="Veloso J."/>
            <person name="Silva-Moreno E."/>
            <person name="Staats M."/>
            <person name="Valdes J.H."/>
            <person name="Van Kan J.A.L."/>
        </authorList>
    </citation>
    <scope>NUCLEOTIDE SEQUENCE [LARGE SCALE GENOMIC DNA]</scope>
    <source>
        <strain evidence="9 10">MUCL11595</strain>
    </source>
</reference>
<dbReference type="InterPro" id="IPR036396">
    <property type="entry name" value="Cyt_P450_sf"/>
</dbReference>
<evidence type="ECO:0000313" key="9">
    <source>
        <dbReference type="EMBL" id="TGO61972.1"/>
    </source>
</evidence>
<keyword evidence="5 7" id="KW-0408">Iron</keyword>
<name>A0A4Z1IR53_9HELO</name>
<keyword evidence="3 7" id="KW-0349">Heme</keyword>
<dbReference type="GO" id="GO:0020037">
    <property type="term" value="F:heme binding"/>
    <property type="evidence" value="ECO:0007669"/>
    <property type="project" value="InterPro"/>
</dbReference>
<evidence type="ECO:0000256" key="4">
    <source>
        <dbReference type="ARBA" id="ARBA00022723"/>
    </source>
</evidence>